<proteinExistence type="predicted"/>
<feature type="domain" description="BON" evidence="1">
    <location>
        <begin position="2"/>
        <end position="70"/>
    </location>
</feature>
<evidence type="ECO:0000259" key="1">
    <source>
        <dbReference type="PROSITE" id="PS50914"/>
    </source>
</evidence>
<dbReference type="PANTHER" id="PTHR34606">
    <property type="entry name" value="BON DOMAIN-CONTAINING PROTEIN"/>
    <property type="match status" value="1"/>
</dbReference>
<dbReference type="Proteomes" id="UP000233769">
    <property type="component" value="Chromosome tk0001"/>
</dbReference>
<accession>A0A2N9AMQ8</accession>
<feature type="domain" description="BON" evidence="1">
    <location>
        <begin position="148"/>
        <end position="215"/>
    </location>
</feature>
<dbReference type="Gene3D" id="3.30.1340.30">
    <property type="match status" value="3"/>
</dbReference>
<feature type="domain" description="BON" evidence="1">
    <location>
        <begin position="77"/>
        <end position="145"/>
    </location>
</feature>
<dbReference type="Pfam" id="PF04972">
    <property type="entry name" value="BON"/>
    <property type="match status" value="3"/>
</dbReference>
<dbReference type="PROSITE" id="PS50914">
    <property type="entry name" value="BON"/>
    <property type="match status" value="3"/>
</dbReference>
<evidence type="ECO:0000313" key="2">
    <source>
        <dbReference type="EMBL" id="SOR28609.1"/>
    </source>
</evidence>
<organism evidence="2 3">
    <name type="scientific">Methylorubrum extorquens</name>
    <name type="common">Methylobacterium dichloromethanicum</name>
    <name type="synonym">Methylobacterium extorquens</name>
    <dbReference type="NCBI Taxonomy" id="408"/>
    <lineage>
        <taxon>Bacteria</taxon>
        <taxon>Pseudomonadati</taxon>
        <taxon>Pseudomonadota</taxon>
        <taxon>Alphaproteobacteria</taxon>
        <taxon>Hyphomicrobiales</taxon>
        <taxon>Methylobacteriaceae</taxon>
        <taxon>Methylorubrum</taxon>
    </lineage>
</organism>
<dbReference type="PANTHER" id="PTHR34606:SF15">
    <property type="entry name" value="BON DOMAIN-CONTAINING PROTEIN"/>
    <property type="match status" value="1"/>
</dbReference>
<gene>
    <name evidence="2" type="ORF">TK0001_2007</name>
</gene>
<evidence type="ECO:0000313" key="3">
    <source>
        <dbReference type="Proteomes" id="UP000233769"/>
    </source>
</evidence>
<dbReference type="InterPro" id="IPR014004">
    <property type="entry name" value="Transpt-assoc_nodulatn_dom_bac"/>
</dbReference>
<dbReference type="InterPro" id="IPR007055">
    <property type="entry name" value="BON_dom"/>
</dbReference>
<dbReference type="AlphaFoldDB" id="A0A2N9AMQ8"/>
<protein>
    <recommendedName>
        <fullName evidence="1">BON domain-containing protein</fullName>
    </recommendedName>
</protein>
<dbReference type="InterPro" id="IPR051686">
    <property type="entry name" value="Lipoprotein_DolP"/>
</dbReference>
<dbReference type="GeneID" id="72991308"/>
<sequence>MDDITVHRHVLDELDYAPVIDAAQIGVTVENGIVTLTGHVRNYAEKSIAERVALRVRGVRGVVERIEVRYPDNPSVGDEALAERCARVLEWDVRIPEGSVTLKVERGCVTLQGCVPYYHQKAAVDKALRRLAGVTDIVNIIAVKPPAQAVEVKSRILAALRRSARDPDTIQVHVDGGKVILDGCVDVWRDRELAERAAWSAPGVRAVEDRLTLAS</sequence>
<dbReference type="SMART" id="SM00749">
    <property type="entry name" value="BON"/>
    <property type="match status" value="2"/>
</dbReference>
<reference evidence="3" key="1">
    <citation type="submission" date="2017-10" db="EMBL/GenBank/DDBJ databases">
        <authorList>
            <person name="Regsiter A."/>
            <person name="William W."/>
        </authorList>
    </citation>
    <scope>NUCLEOTIDE SEQUENCE [LARGE SCALE GENOMIC DNA]</scope>
</reference>
<name>A0A2N9AMQ8_METEX</name>
<dbReference type="EMBL" id="LT962688">
    <property type="protein sequence ID" value="SOR28609.1"/>
    <property type="molecule type" value="Genomic_DNA"/>
</dbReference>
<dbReference type="RefSeq" id="WP_012753387.1">
    <property type="nucleotide sequence ID" value="NZ_CP110131.1"/>
</dbReference>
<dbReference type="OMA" id="VEVDHGC"/>